<dbReference type="Gene3D" id="1.25.40.10">
    <property type="entry name" value="Tetratricopeptide repeat domain"/>
    <property type="match status" value="1"/>
</dbReference>
<dbReference type="CDD" id="cd00383">
    <property type="entry name" value="trans_reg_C"/>
    <property type="match status" value="1"/>
</dbReference>
<dbReference type="GO" id="GO:0000160">
    <property type="term" value="P:phosphorelay signal transduction system"/>
    <property type="evidence" value="ECO:0007669"/>
    <property type="project" value="InterPro"/>
</dbReference>
<dbReference type="Proteomes" id="UP000515955">
    <property type="component" value="Chromosome"/>
</dbReference>
<dbReference type="EMBL" id="CP060717">
    <property type="protein sequence ID" value="QNN65831.1"/>
    <property type="molecule type" value="Genomic_DNA"/>
</dbReference>
<dbReference type="Gene3D" id="1.10.10.10">
    <property type="entry name" value="Winged helix-like DNA-binding domain superfamily/Winged helix DNA-binding domain"/>
    <property type="match status" value="1"/>
</dbReference>
<proteinExistence type="predicted"/>
<dbReference type="InterPro" id="IPR036388">
    <property type="entry name" value="WH-like_DNA-bd_sf"/>
</dbReference>
<evidence type="ECO:0000256" key="2">
    <source>
        <dbReference type="PROSITE-ProRule" id="PRU01091"/>
    </source>
</evidence>
<dbReference type="SUPFAM" id="SSF46894">
    <property type="entry name" value="C-terminal effector domain of the bipartite response regulators"/>
    <property type="match status" value="1"/>
</dbReference>
<dbReference type="SMART" id="SM00862">
    <property type="entry name" value="Trans_reg_C"/>
    <property type="match status" value="1"/>
</dbReference>
<accession>A0A7G9SDA6</accession>
<dbReference type="GO" id="GO:0006355">
    <property type="term" value="P:regulation of DNA-templated transcription"/>
    <property type="evidence" value="ECO:0007669"/>
    <property type="project" value="InterPro"/>
</dbReference>
<keyword evidence="1 2" id="KW-0238">DNA-binding</keyword>
<dbReference type="InterPro" id="IPR001867">
    <property type="entry name" value="OmpR/PhoB-type_DNA-bd"/>
</dbReference>
<dbReference type="AlphaFoldDB" id="A0A7G9SDA6"/>
<name>A0A7G9SDA6_9SPHN</name>
<reference evidence="4 5" key="1">
    <citation type="submission" date="2020-08" db="EMBL/GenBank/DDBJ databases">
        <title>Genome sequence of Sphingomonas rhizophila KACC 19189T.</title>
        <authorList>
            <person name="Hyun D.-W."/>
            <person name="Bae J.-W."/>
        </authorList>
    </citation>
    <scope>NUCLEOTIDE SEQUENCE [LARGE SCALE GENOMIC DNA]</scope>
    <source>
        <strain evidence="4 5">KACC 19189</strain>
    </source>
</reference>
<evidence type="ECO:0000313" key="5">
    <source>
        <dbReference type="Proteomes" id="UP000515955"/>
    </source>
</evidence>
<dbReference type="RefSeq" id="WP_187542816.1">
    <property type="nucleotide sequence ID" value="NZ_CP060717.1"/>
</dbReference>
<feature type="domain" description="OmpR/PhoB-type" evidence="3">
    <location>
        <begin position="6"/>
        <end position="104"/>
    </location>
</feature>
<protein>
    <submittedName>
        <fullName evidence="4">Winged helix-turn-helix domain-containing protein</fullName>
    </submittedName>
</protein>
<evidence type="ECO:0000259" key="3">
    <source>
        <dbReference type="PROSITE" id="PS51755"/>
    </source>
</evidence>
<dbReference type="InterPro" id="IPR016032">
    <property type="entry name" value="Sig_transdc_resp-reg_C-effctor"/>
</dbReference>
<dbReference type="InterPro" id="IPR011990">
    <property type="entry name" value="TPR-like_helical_dom_sf"/>
</dbReference>
<organism evidence="4 5">
    <name type="scientific">Sphingomonas rhizophila</name>
    <dbReference type="NCBI Taxonomy" id="2071607"/>
    <lineage>
        <taxon>Bacteria</taxon>
        <taxon>Pseudomonadati</taxon>
        <taxon>Pseudomonadota</taxon>
        <taxon>Alphaproteobacteria</taxon>
        <taxon>Sphingomonadales</taxon>
        <taxon>Sphingomonadaceae</taxon>
        <taxon>Sphingomonas</taxon>
    </lineage>
</organism>
<sequence length="499" mass="53839">MNELRTFPISVATLTVDPVRRHIAGPRGDVAVEPLVMQLFLQLIDSQGEVLQRRELFKHLWGNAQVGDDSLNRLVVRLRKAIDRTGDGSVEIETVPRVGYRLLTGVTGSKSSPAVSRRSLVVAGASSLAVLAGAGLWQSRRNAQADVARSIDQGDVLLRDAVPMQAGQAVPPLRSALERDPGNARALGLLALAEETRANNGGSANPAETLRAAEKAAKQALGIDPAEPHARLAMLDIKAAGLEWSEIEDELRNLLRAAPANVHLLGALTSFLQAAGRTRTAWGINEAAAHQAPSSPTPLWRRALRLWTLGREDRALVLSERLLQLWPAHALVWNARFMILAFSGRTTAAAAMLGNGVTPAGNAHPAKPEQWLPTLEAFAAPTRQNIARARDANLKAAQGNPGQATYAAMILSKLGEVDAAYLVMDALLLDRGALVANRPVVARSFLANAPSWCRTQWLFMPPLATIRRDPRFGPLCRDIGLARYWRDRGISLVDGNPTA</sequence>
<dbReference type="PROSITE" id="PS51755">
    <property type="entry name" value="OMPR_PHOB"/>
    <property type="match status" value="1"/>
</dbReference>
<dbReference type="KEGG" id="srhi:H9L12_04635"/>
<dbReference type="SUPFAM" id="SSF48452">
    <property type="entry name" value="TPR-like"/>
    <property type="match status" value="1"/>
</dbReference>
<dbReference type="GO" id="GO:0003677">
    <property type="term" value="F:DNA binding"/>
    <property type="evidence" value="ECO:0007669"/>
    <property type="project" value="UniProtKB-UniRule"/>
</dbReference>
<dbReference type="Pfam" id="PF00486">
    <property type="entry name" value="Trans_reg_C"/>
    <property type="match status" value="1"/>
</dbReference>
<keyword evidence="5" id="KW-1185">Reference proteome</keyword>
<feature type="DNA-binding region" description="OmpR/PhoB-type" evidence="2">
    <location>
        <begin position="6"/>
        <end position="104"/>
    </location>
</feature>
<evidence type="ECO:0000313" key="4">
    <source>
        <dbReference type="EMBL" id="QNN65831.1"/>
    </source>
</evidence>
<evidence type="ECO:0000256" key="1">
    <source>
        <dbReference type="ARBA" id="ARBA00023125"/>
    </source>
</evidence>
<gene>
    <name evidence="4" type="ORF">H9L12_04635</name>
</gene>